<organism evidence="4 5">
    <name type="scientific">Nostoc punctiforme (strain ATCC 29133 / PCC 73102)</name>
    <dbReference type="NCBI Taxonomy" id="63737"/>
    <lineage>
        <taxon>Bacteria</taxon>
        <taxon>Bacillati</taxon>
        <taxon>Cyanobacteriota</taxon>
        <taxon>Cyanophyceae</taxon>
        <taxon>Nostocales</taxon>
        <taxon>Nostocaceae</taxon>
        <taxon>Nostoc</taxon>
    </lineage>
</organism>
<dbReference type="Gene3D" id="2.40.128.590">
    <property type="entry name" value="CpcT/CpeT domain"/>
    <property type="match status" value="1"/>
</dbReference>
<dbReference type="EC" id="4.-.-.-" evidence="3"/>
<dbReference type="HOGENOM" id="CLU_092589_0_0_3"/>
<reference evidence="4 5" key="2">
    <citation type="journal article" date="2013" name="Plant Physiol.">
        <title>A Nostoc punctiforme Sugar Transporter Necessary to Establish a Cyanobacterium-Plant Symbiosis.</title>
        <authorList>
            <person name="Ekman M."/>
            <person name="Picossi S."/>
            <person name="Campbell E.L."/>
            <person name="Meeks J.C."/>
            <person name="Flores E."/>
        </authorList>
    </citation>
    <scope>NUCLEOTIDE SEQUENCE [LARGE SCALE GENOMIC DNA]</scope>
    <source>
        <strain evidence="5">ATCC 29133 / PCC 73102</strain>
    </source>
</reference>
<evidence type="ECO:0000313" key="5">
    <source>
        <dbReference type="Proteomes" id="UP000001191"/>
    </source>
</evidence>
<evidence type="ECO:0000256" key="1">
    <source>
        <dbReference type="ARBA" id="ARBA00008206"/>
    </source>
</evidence>
<dbReference type="PhylomeDB" id="B2J352"/>
<dbReference type="HAMAP" id="MF_01460">
    <property type="entry name" value="Chrphore_lyase_CpxT"/>
    <property type="match status" value="1"/>
</dbReference>
<name>B2J352_NOSP7</name>
<dbReference type="GO" id="GO:0016829">
    <property type="term" value="F:lyase activity"/>
    <property type="evidence" value="ECO:0007669"/>
    <property type="project" value="UniProtKB-KW"/>
</dbReference>
<evidence type="ECO:0000313" key="4">
    <source>
        <dbReference type="EMBL" id="ACC83502.1"/>
    </source>
</evidence>
<accession>B2J352</accession>
<dbReference type="Pfam" id="PF06206">
    <property type="entry name" value="CpeT"/>
    <property type="match status" value="1"/>
</dbReference>
<dbReference type="CDD" id="cd16338">
    <property type="entry name" value="CpcT"/>
    <property type="match status" value="1"/>
</dbReference>
<dbReference type="GO" id="GO:0017006">
    <property type="term" value="P:protein-tetrapyrrole linkage"/>
    <property type="evidence" value="ECO:0007669"/>
    <property type="project" value="UniProtKB-UniRule"/>
</dbReference>
<comment type="function">
    <text evidence="3">Covalently attaches a chromophore to Cys residue(s) of phycobiliproteins.</text>
</comment>
<dbReference type="PANTHER" id="PTHR35137:SF1">
    <property type="entry name" value="CHROMOPHORE LYASE CRL, CHLOROPLASTIC"/>
    <property type="match status" value="1"/>
</dbReference>
<dbReference type="InterPro" id="IPR038672">
    <property type="entry name" value="CpcT/CpeT_sf"/>
</dbReference>
<reference evidence="5" key="1">
    <citation type="submission" date="2008-04" db="EMBL/GenBank/DDBJ databases">
        <title>Complete sequence of chromosome of Nostoc punctiforme ATCC 29133.</title>
        <authorList>
            <consortium name="US DOE Joint Genome Institute"/>
            <person name="Copeland A."/>
            <person name="Lucas S."/>
            <person name="Lapidus A."/>
            <person name="Glavina del Rio T."/>
            <person name="Dalin E."/>
            <person name="Tice H."/>
            <person name="Pitluck S."/>
            <person name="Chain P."/>
            <person name="Malfatti S."/>
            <person name="Shin M."/>
            <person name="Vergez L."/>
            <person name="Schmutz J."/>
            <person name="Larimer F."/>
            <person name="Land M."/>
            <person name="Hauser L."/>
            <person name="Kyrpides N."/>
            <person name="Kim E."/>
            <person name="Meeks J.C."/>
            <person name="Elhai J."/>
            <person name="Campbell E.L."/>
            <person name="Thiel T."/>
            <person name="Longmire J."/>
            <person name="Potts M."/>
            <person name="Atlas R."/>
        </authorList>
    </citation>
    <scope>NUCLEOTIDE SEQUENCE [LARGE SCALE GENOMIC DNA]</scope>
    <source>
        <strain evidence="5">ATCC 29133 / PCC 73102</strain>
    </source>
</reference>
<dbReference type="EMBL" id="CP001037">
    <property type="protein sequence ID" value="ACC83502.1"/>
    <property type="molecule type" value="Genomic_DNA"/>
</dbReference>
<proteinExistence type="inferred from homology"/>
<dbReference type="OrthoDB" id="509174at2"/>
<comment type="similarity">
    <text evidence="1 3">Belongs to the CpcT/CpeT biliprotein lyase family.</text>
</comment>
<evidence type="ECO:0000256" key="3">
    <source>
        <dbReference type="HAMAP-Rule" id="MF_01460"/>
    </source>
</evidence>
<dbReference type="Proteomes" id="UP000001191">
    <property type="component" value="Chromosome"/>
</dbReference>
<dbReference type="AlphaFoldDB" id="B2J352"/>
<sequence length="201" mass="22828">MNFSPQLIALGEYLAGEFDNREQAIEEPVWYVHLRMWQRPVNLFTEDSITLFAEQASVINLDKPYRQRIMRLRQGSNSDTSLEVQYYIPQDPDALRGAGNNPALLNTLSAKQLDLLPGCVLTVTHEALAGDRYKFTATPQPETRCSFTYLGNSIYVSLGFETTAAEFHSYDKGIDPETGKATWGAIMGPYRYTKRNQYSIR</sequence>
<keyword evidence="5" id="KW-1185">Reference proteome</keyword>
<dbReference type="KEGG" id="npu:Npun_R5170"/>
<evidence type="ECO:0000256" key="2">
    <source>
        <dbReference type="ARBA" id="ARBA00023239"/>
    </source>
</evidence>
<dbReference type="RefSeq" id="WP_012411455.1">
    <property type="nucleotide sequence ID" value="NC_010628.1"/>
</dbReference>
<dbReference type="EnsemblBacteria" id="ACC83502">
    <property type="protein sequence ID" value="ACC83502"/>
    <property type="gene ID" value="Npun_R5170"/>
</dbReference>
<dbReference type="PANTHER" id="PTHR35137">
    <property type="entry name" value="CHROMOPHORE LYASE CRL, CHLOROPLASTIC"/>
    <property type="match status" value="1"/>
</dbReference>
<dbReference type="STRING" id="63737.Npun_R5170"/>
<dbReference type="eggNOG" id="ENOG502ZC00">
    <property type="taxonomic scope" value="Bacteria"/>
</dbReference>
<gene>
    <name evidence="3" type="primary">cpcT</name>
    <name evidence="4" type="ordered locus">Npun_R5170</name>
</gene>
<protein>
    <recommendedName>
        <fullName evidence="3">Chromophore lyase CpcT/CpeT</fullName>
        <ecNumber evidence="3">4.-.-.-</ecNumber>
    </recommendedName>
</protein>
<keyword evidence="2 3" id="KW-0456">Lyase</keyword>
<dbReference type="InterPro" id="IPR010404">
    <property type="entry name" value="CpcT/CpeT"/>
</dbReference>